<evidence type="ECO:0000256" key="7">
    <source>
        <dbReference type="HAMAP-Rule" id="MF_01416"/>
    </source>
</evidence>
<protein>
    <recommendedName>
        <fullName evidence="7">ATP synthase subunit delta</fullName>
    </recommendedName>
    <alternativeName>
        <fullName evidence="7">ATP synthase F(1) sector subunit delta</fullName>
    </alternativeName>
    <alternativeName>
        <fullName evidence="7">F-type ATPase subunit delta</fullName>
        <shortName evidence="7">F-ATPase subunit delta</shortName>
    </alternativeName>
</protein>
<proteinExistence type="inferred from homology"/>
<dbReference type="Proteomes" id="UP000184050">
    <property type="component" value="Unassembled WGS sequence"/>
</dbReference>
<keyword evidence="7" id="KW-0139">CF(1)</keyword>
<dbReference type="HAMAP" id="MF_01416">
    <property type="entry name" value="ATP_synth_delta_bact"/>
    <property type="match status" value="1"/>
</dbReference>
<keyword evidence="6 7" id="KW-0066">ATP synthesis</keyword>
<dbReference type="GO" id="GO:0005886">
    <property type="term" value="C:plasma membrane"/>
    <property type="evidence" value="ECO:0007669"/>
    <property type="project" value="UniProtKB-SubCell"/>
</dbReference>
<keyword evidence="2 7" id="KW-0813">Transport</keyword>
<comment type="function">
    <text evidence="7">This protein is part of the stalk that links CF(0) to CF(1). It either transmits conformational changes from CF(0) to CF(1) or is implicated in proton conduction.</text>
</comment>
<reference evidence="8 9" key="1">
    <citation type="submission" date="2016-11" db="EMBL/GenBank/DDBJ databases">
        <authorList>
            <person name="Jaros S."/>
            <person name="Januszkiewicz K."/>
            <person name="Wedrychowicz H."/>
        </authorList>
    </citation>
    <scope>NUCLEOTIDE SEQUENCE [LARGE SCALE GENOMIC DNA]</scope>
    <source>
        <strain evidence="8 9">DSM 27063</strain>
    </source>
</reference>
<dbReference type="PANTHER" id="PTHR11910">
    <property type="entry name" value="ATP SYNTHASE DELTA CHAIN"/>
    <property type="match status" value="1"/>
</dbReference>
<evidence type="ECO:0000256" key="4">
    <source>
        <dbReference type="ARBA" id="ARBA00023065"/>
    </source>
</evidence>
<evidence type="ECO:0000256" key="3">
    <source>
        <dbReference type="ARBA" id="ARBA00022781"/>
    </source>
</evidence>
<dbReference type="InterPro" id="IPR026015">
    <property type="entry name" value="ATP_synth_OSCP/delta_N_sf"/>
</dbReference>
<keyword evidence="5 7" id="KW-0472">Membrane</keyword>
<comment type="similarity">
    <text evidence="7">Belongs to the ATPase delta chain family.</text>
</comment>
<sequence>MDESAISVRYAKAIFSLANEKDFLADLKNDMDLIADVCNHSVEFNLLLKSPVVTTSKKISIIRQIFRKKIHEITMNFLVLVTNKKREVYIPSMCRNTLALIRKEKNIKTAVLTTAKPVDEKLLQKAKKIFEDELKTEVELTARENPHIIGGLILRIDDKQYDASINTQLKKIKQEMINK</sequence>
<comment type="function">
    <text evidence="7">F(1)F(0) ATP synthase produces ATP from ADP in the presence of a proton or sodium gradient. F-type ATPases consist of two structural domains, F(1) containing the extramembraneous catalytic core and F(0) containing the membrane proton channel, linked together by a central stalk and a peripheral stalk. During catalysis, ATP synthesis in the catalytic domain of F(1) is coupled via a rotary mechanism of the central stalk subunits to proton translocation.</text>
</comment>
<gene>
    <name evidence="7" type="primary">atpH</name>
    <name evidence="8" type="ORF">SAMN05444280_11737</name>
</gene>
<keyword evidence="7" id="KW-1003">Cell membrane</keyword>
<keyword evidence="4 7" id="KW-0406">Ion transport</keyword>
<evidence type="ECO:0000313" key="9">
    <source>
        <dbReference type="Proteomes" id="UP000184050"/>
    </source>
</evidence>
<dbReference type="NCBIfam" id="TIGR01145">
    <property type="entry name" value="ATP_synt_delta"/>
    <property type="match status" value="1"/>
</dbReference>
<keyword evidence="3 7" id="KW-0375">Hydrogen ion transport</keyword>
<evidence type="ECO:0000256" key="2">
    <source>
        <dbReference type="ARBA" id="ARBA00022448"/>
    </source>
</evidence>
<evidence type="ECO:0000256" key="5">
    <source>
        <dbReference type="ARBA" id="ARBA00023136"/>
    </source>
</evidence>
<evidence type="ECO:0000256" key="1">
    <source>
        <dbReference type="ARBA" id="ARBA00004370"/>
    </source>
</evidence>
<comment type="subcellular location">
    <subcellularLocation>
        <location evidence="7">Cell membrane</location>
        <topology evidence="7">Peripheral membrane protein</topology>
    </subcellularLocation>
    <subcellularLocation>
        <location evidence="1">Membrane</location>
    </subcellularLocation>
</comment>
<organism evidence="8 9">
    <name type="scientific">Tangfeifania diversioriginum</name>
    <dbReference type="NCBI Taxonomy" id="1168035"/>
    <lineage>
        <taxon>Bacteria</taxon>
        <taxon>Pseudomonadati</taxon>
        <taxon>Bacteroidota</taxon>
        <taxon>Bacteroidia</taxon>
        <taxon>Marinilabiliales</taxon>
        <taxon>Prolixibacteraceae</taxon>
        <taxon>Tangfeifania</taxon>
    </lineage>
</organism>
<dbReference type="Pfam" id="PF00213">
    <property type="entry name" value="OSCP"/>
    <property type="match status" value="1"/>
</dbReference>
<evidence type="ECO:0000256" key="6">
    <source>
        <dbReference type="ARBA" id="ARBA00023310"/>
    </source>
</evidence>
<name>A0A1M6ILG8_9BACT</name>
<keyword evidence="9" id="KW-1185">Reference proteome</keyword>
<dbReference type="SUPFAM" id="SSF47928">
    <property type="entry name" value="N-terminal domain of the delta subunit of the F1F0-ATP synthase"/>
    <property type="match status" value="1"/>
</dbReference>
<dbReference type="GO" id="GO:0046933">
    <property type="term" value="F:proton-transporting ATP synthase activity, rotational mechanism"/>
    <property type="evidence" value="ECO:0007669"/>
    <property type="project" value="UniProtKB-UniRule"/>
</dbReference>
<dbReference type="InterPro" id="IPR000711">
    <property type="entry name" value="ATPase_OSCP/dsu"/>
</dbReference>
<dbReference type="RefSeq" id="WP_073169629.1">
    <property type="nucleotide sequence ID" value="NZ_FQZE01000017.1"/>
</dbReference>
<dbReference type="OrthoDB" id="9802471at2"/>
<dbReference type="EMBL" id="FQZE01000017">
    <property type="protein sequence ID" value="SHJ35274.1"/>
    <property type="molecule type" value="Genomic_DNA"/>
</dbReference>
<dbReference type="GO" id="GO:0045259">
    <property type="term" value="C:proton-transporting ATP synthase complex"/>
    <property type="evidence" value="ECO:0007669"/>
    <property type="project" value="UniProtKB-KW"/>
</dbReference>
<dbReference type="Gene3D" id="1.10.520.20">
    <property type="entry name" value="N-terminal domain of the delta subunit of the F1F0-ATP synthase"/>
    <property type="match status" value="1"/>
</dbReference>
<dbReference type="AlphaFoldDB" id="A0A1M6ILG8"/>
<dbReference type="PRINTS" id="PR00125">
    <property type="entry name" value="ATPASEDELTA"/>
</dbReference>
<evidence type="ECO:0000313" key="8">
    <source>
        <dbReference type="EMBL" id="SHJ35274.1"/>
    </source>
</evidence>
<dbReference type="STRING" id="1168035.SAMN05444280_11737"/>
<accession>A0A1M6ILG8</accession>